<organism evidence="1 2">
    <name type="scientific">Leucobacter rhizosphaerae</name>
    <dbReference type="NCBI Taxonomy" id="2932245"/>
    <lineage>
        <taxon>Bacteria</taxon>
        <taxon>Bacillati</taxon>
        <taxon>Actinomycetota</taxon>
        <taxon>Actinomycetes</taxon>
        <taxon>Micrococcales</taxon>
        <taxon>Microbacteriaceae</taxon>
        <taxon>Leucobacter</taxon>
    </lineage>
</organism>
<dbReference type="PANTHER" id="PTHR40658:SF3">
    <property type="entry name" value="CLBS_DFSB FAMILY FOUR-HELIX BUNDLE PROTEIN"/>
    <property type="match status" value="1"/>
</dbReference>
<dbReference type="RefSeq" id="WP_244684537.1">
    <property type="nucleotide sequence ID" value="NZ_CP095043.1"/>
</dbReference>
<dbReference type="PANTHER" id="PTHR40658">
    <property type="match status" value="1"/>
</dbReference>
<dbReference type="InterPro" id="IPR012550">
    <property type="entry name" value="DUF1706"/>
</dbReference>
<proteinExistence type="predicted"/>
<keyword evidence="2" id="KW-1185">Reference proteome</keyword>
<evidence type="ECO:0000313" key="1">
    <source>
        <dbReference type="EMBL" id="UOQ59495.1"/>
    </source>
</evidence>
<gene>
    <name evidence="1" type="ORF">MUN76_10565</name>
</gene>
<evidence type="ECO:0000313" key="2">
    <source>
        <dbReference type="Proteomes" id="UP000831775"/>
    </source>
</evidence>
<dbReference type="SUPFAM" id="SSF109854">
    <property type="entry name" value="DinB/YfiT-like putative metalloenzymes"/>
    <property type="match status" value="1"/>
</dbReference>
<dbReference type="InterPro" id="IPR034660">
    <property type="entry name" value="DinB/YfiT-like"/>
</dbReference>
<dbReference type="EMBL" id="CP095043">
    <property type="protein sequence ID" value="UOQ59495.1"/>
    <property type="molecule type" value="Genomic_DNA"/>
</dbReference>
<reference evidence="1 2" key="1">
    <citation type="submission" date="2022-04" db="EMBL/GenBank/DDBJ databases">
        <title>Leucobacter sp. isolated from rhizosphere of onion.</title>
        <authorList>
            <person name="Won M."/>
            <person name="Lee C.-M."/>
            <person name="Woen H.-Y."/>
            <person name="Kwon S.-W."/>
        </authorList>
    </citation>
    <scope>NUCLEOTIDE SEQUENCE [LARGE SCALE GENOMIC DNA]</scope>
    <source>
        <strain evidence="1 2">H25R-14</strain>
    </source>
</reference>
<accession>A0ABY4FT62</accession>
<protein>
    <submittedName>
        <fullName evidence="1">ClbS/DfsB family four-helix bundle protein</fullName>
    </submittedName>
</protein>
<dbReference type="Proteomes" id="UP000831775">
    <property type="component" value="Chromosome"/>
</dbReference>
<dbReference type="Gene3D" id="1.20.120.450">
    <property type="entry name" value="dinb family like domain"/>
    <property type="match status" value="1"/>
</dbReference>
<dbReference type="Pfam" id="PF08020">
    <property type="entry name" value="DUF1706"/>
    <property type="match status" value="1"/>
</dbReference>
<sequence length="167" mass="19275">MAVPASRAELITAIETTYAALARDLHRVPAERARERTLPGHVANTLMSPADLVAYLIGWNQQVLTWHERRDARLPDEFPAEGARWNDLGALAQRYYARFSSETWDELRDQLDAVHTEILDLVRARSDAELYGETWYGKWTMGRMISFNTSSPYANARRRIRAWLRTI</sequence>
<name>A0ABY4FT62_9MICO</name>